<dbReference type="Proteomes" id="UP001148838">
    <property type="component" value="Unassembled WGS sequence"/>
</dbReference>
<sequence length="96" mass="10161">MAGLCEGGNEPSGSLKAICKMSGLVSLSFVSCERSPGPQELSKEKELAEKKLSTQGYTGGNGERDKSSGKNKLSDDIKIVYGSCAETKRKAENSKD</sequence>
<feature type="compositionally biased region" description="Basic and acidic residues" evidence="1">
    <location>
        <begin position="41"/>
        <end position="52"/>
    </location>
</feature>
<proteinExistence type="predicted"/>
<keyword evidence="3" id="KW-1185">Reference proteome</keyword>
<feature type="region of interest" description="Disordered" evidence="1">
    <location>
        <begin position="34"/>
        <end position="73"/>
    </location>
</feature>
<evidence type="ECO:0000313" key="2">
    <source>
        <dbReference type="EMBL" id="KAJ4444596.1"/>
    </source>
</evidence>
<reference evidence="2 3" key="1">
    <citation type="journal article" date="2022" name="Allergy">
        <title>Genome assembly and annotation of Periplaneta americana reveal a comprehensive cockroach allergen profile.</title>
        <authorList>
            <person name="Wang L."/>
            <person name="Xiong Q."/>
            <person name="Saelim N."/>
            <person name="Wang L."/>
            <person name="Nong W."/>
            <person name="Wan A.T."/>
            <person name="Shi M."/>
            <person name="Liu X."/>
            <person name="Cao Q."/>
            <person name="Hui J.H.L."/>
            <person name="Sookrung N."/>
            <person name="Leung T.F."/>
            <person name="Tungtrongchitr A."/>
            <person name="Tsui S.K.W."/>
        </authorList>
    </citation>
    <scope>NUCLEOTIDE SEQUENCE [LARGE SCALE GENOMIC DNA]</scope>
    <source>
        <strain evidence="2">PWHHKU_190912</strain>
    </source>
</reference>
<organism evidence="2 3">
    <name type="scientific">Periplaneta americana</name>
    <name type="common">American cockroach</name>
    <name type="synonym">Blatta americana</name>
    <dbReference type="NCBI Taxonomy" id="6978"/>
    <lineage>
        <taxon>Eukaryota</taxon>
        <taxon>Metazoa</taxon>
        <taxon>Ecdysozoa</taxon>
        <taxon>Arthropoda</taxon>
        <taxon>Hexapoda</taxon>
        <taxon>Insecta</taxon>
        <taxon>Pterygota</taxon>
        <taxon>Neoptera</taxon>
        <taxon>Polyneoptera</taxon>
        <taxon>Dictyoptera</taxon>
        <taxon>Blattodea</taxon>
        <taxon>Blattoidea</taxon>
        <taxon>Blattidae</taxon>
        <taxon>Blattinae</taxon>
        <taxon>Periplaneta</taxon>
    </lineage>
</organism>
<comment type="caution">
    <text evidence="2">The sequence shown here is derived from an EMBL/GenBank/DDBJ whole genome shotgun (WGS) entry which is preliminary data.</text>
</comment>
<accession>A0ABQ8TDF2</accession>
<feature type="compositionally biased region" description="Basic and acidic residues" evidence="1">
    <location>
        <begin position="62"/>
        <end position="73"/>
    </location>
</feature>
<dbReference type="EMBL" id="JAJSOF020000011">
    <property type="protein sequence ID" value="KAJ4444596.1"/>
    <property type="molecule type" value="Genomic_DNA"/>
</dbReference>
<protein>
    <submittedName>
        <fullName evidence="2">Uncharacterized protein</fullName>
    </submittedName>
</protein>
<evidence type="ECO:0000313" key="3">
    <source>
        <dbReference type="Proteomes" id="UP001148838"/>
    </source>
</evidence>
<name>A0ABQ8TDF2_PERAM</name>
<gene>
    <name evidence="2" type="ORF">ANN_06392</name>
</gene>
<evidence type="ECO:0000256" key="1">
    <source>
        <dbReference type="SAM" id="MobiDB-lite"/>
    </source>
</evidence>